<dbReference type="AlphaFoldDB" id="A0AAV4KP44"/>
<proteinExistence type="predicted"/>
<dbReference type="PANTHER" id="PTHR32305:SF17">
    <property type="entry name" value="TRNA NUCLEASE WAPA"/>
    <property type="match status" value="1"/>
</dbReference>
<sequence>MVRGLARILREGPPTEAGGVASTYNYDPLGRLDTVSSNGSTQEKYTYDGFDRIARHTAGTDAAAKSTTYVYDAFDRTAQQTTSGTNGKTTLFTYLGMESKVLREEVAGKATKSYQYSPWGQKLTQIKHKDTGPHEYSQYLYHPKGDVEAVTKEDGGTRAAYGYTAYGSDDDAKFTGADKPDAANPDKESYNAYRYNAHRYDDGSGTYDMGFRNYSPGLNRFLTRDMCGGALDGMSLATDPYTGNRYAFAGGNPISFVELDGHLFGAALSMAAAIHGVGTAASATR</sequence>
<gene>
    <name evidence="3" type="ORF">CP977_11005</name>
    <name evidence="2" type="ORF">GCM10010497_49960</name>
</gene>
<protein>
    <recommendedName>
        <fullName evidence="6">RHS repeat-associated core domain-containing protein</fullName>
    </recommendedName>
</protein>
<name>A0AAV4KP44_9ACTN</name>
<dbReference type="NCBIfam" id="TIGR01643">
    <property type="entry name" value="YD_repeat_2x"/>
    <property type="match status" value="1"/>
</dbReference>
<accession>A0AAV4KP44</accession>
<reference evidence="3 4" key="2">
    <citation type="submission" date="2017-09" db="EMBL/GenBank/DDBJ databases">
        <authorList>
            <person name="Lee N."/>
            <person name="Cho B.-K."/>
        </authorList>
    </citation>
    <scope>NUCLEOTIDE SEQUENCE [LARGE SCALE GENOMIC DNA]</scope>
    <source>
        <strain evidence="3 4">ATCC 19740</strain>
    </source>
</reference>
<evidence type="ECO:0000313" key="2">
    <source>
        <dbReference type="EMBL" id="GGR40801.1"/>
    </source>
</evidence>
<dbReference type="PANTHER" id="PTHR32305">
    <property type="match status" value="1"/>
</dbReference>
<dbReference type="InterPro" id="IPR006530">
    <property type="entry name" value="YD"/>
</dbReference>
<evidence type="ECO:0000313" key="5">
    <source>
        <dbReference type="Proteomes" id="UP000642014"/>
    </source>
</evidence>
<organism evidence="2 5">
    <name type="scientific">Streptomyces cinereoruber</name>
    <dbReference type="NCBI Taxonomy" id="67260"/>
    <lineage>
        <taxon>Bacteria</taxon>
        <taxon>Bacillati</taxon>
        <taxon>Actinomycetota</taxon>
        <taxon>Actinomycetes</taxon>
        <taxon>Kitasatosporales</taxon>
        <taxon>Streptomycetaceae</taxon>
        <taxon>Streptomyces</taxon>
    </lineage>
</organism>
<evidence type="ECO:0000256" key="1">
    <source>
        <dbReference type="SAM" id="MobiDB-lite"/>
    </source>
</evidence>
<reference evidence="2 5" key="1">
    <citation type="journal article" date="2014" name="Int. J. Syst. Evol. Microbiol.">
        <title>Complete genome sequence of Corynebacterium casei LMG S-19264T (=DSM 44701T), isolated from a smear-ripened cheese.</title>
        <authorList>
            <consortium name="US DOE Joint Genome Institute (JGI-PGF)"/>
            <person name="Walter F."/>
            <person name="Albersmeier A."/>
            <person name="Kalinowski J."/>
            <person name="Ruckert C."/>
        </authorList>
    </citation>
    <scope>NUCLEOTIDE SEQUENCE [LARGE SCALE GENOMIC DNA]</scope>
    <source>
        <strain evidence="2 5">JCM 4205</strain>
    </source>
</reference>
<dbReference type="Proteomes" id="UP000326029">
    <property type="component" value="Chromosome"/>
</dbReference>
<dbReference type="Gene3D" id="2.180.10.10">
    <property type="entry name" value="RHS repeat-associated core"/>
    <property type="match status" value="1"/>
</dbReference>
<dbReference type="NCBIfam" id="TIGR03696">
    <property type="entry name" value="Rhs_assc_core"/>
    <property type="match status" value="1"/>
</dbReference>
<dbReference type="EMBL" id="CP023693">
    <property type="protein sequence ID" value="QEV32641.1"/>
    <property type="molecule type" value="Genomic_DNA"/>
</dbReference>
<keyword evidence="4" id="KW-1185">Reference proteome</keyword>
<evidence type="ECO:0000313" key="3">
    <source>
        <dbReference type="EMBL" id="QEV32641.1"/>
    </source>
</evidence>
<feature type="region of interest" description="Disordered" evidence="1">
    <location>
        <begin position="1"/>
        <end position="23"/>
    </location>
</feature>
<dbReference type="InterPro" id="IPR022385">
    <property type="entry name" value="Rhs_assc_core"/>
</dbReference>
<reference evidence="2" key="3">
    <citation type="submission" date="2023-08" db="EMBL/GenBank/DDBJ databases">
        <authorList>
            <person name="Sun Q."/>
            <person name="Ohkuma M."/>
        </authorList>
    </citation>
    <scope>NUCLEOTIDE SEQUENCE</scope>
    <source>
        <strain evidence="2">JCM 4205</strain>
    </source>
</reference>
<dbReference type="Proteomes" id="UP000642014">
    <property type="component" value="Unassembled WGS sequence"/>
</dbReference>
<dbReference type="EMBL" id="BMSJ01000010">
    <property type="protein sequence ID" value="GGR40801.1"/>
    <property type="molecule type" value="Genomic_DNA"/>
</dbReference>
<dbReference type="InterPro" id="IPR050708">
    <property type="entry name" value="T6SS_VgrG/RHS"/>
</dbReference>
<evidence type="ECO:0008006" key="6">
    <source>
        <dbReference type="Google" id="ProtNLM"/>
    </source>
</evidence>
<evidence type="ECO:0000313" key="4">
    <source>
        <dbReference type="Proteomes" id="UP000326029"/>
    </source>
</evidence>